<feature type="transmembrane region" description="Helical" evidence="2">
    <location>
        <begin position="104"/>
        <end position="126"/>
    </location>
</feature>
<feature type="compositionally biased region" description="Basic and acidic residues" evidence="1">
    <location>
        <begin position="1"/>
        <end position="23"/>
    </location>
</feature>
<comment type="caution">
    <text evidence="3">The sequence shown here is derived from an EMBL/GenBank/DDBJ whole genome shotgun (WGS) entry which is preliminary data.</text>
</comment>
<gene>
    <name evidence="3" type="ORF">ISU10_04950</name>
</gene>
<evidence type="ECO:0000256" key="1">
    <source>
        <dbReference type="SAM" id="MobiDB-lite"/>
    </source>
</evidence>
<protein>
    <recommendedName>
        <fullName evidence="5">DUF4386 domain-containing protein</fullName>
    </recommendedName>
</protein>
<feature type="transmembrane region" description="Helical" evidence="2">
    <location>
        <begin position="178"/>
        <end position="198"/>
    </location>
</feature>
<feature type="transmembrane region" description="Helical" evidence="2">
    <location>
        <begin position="78"/>
        <end position="97"/>
    </location>
</feature>
<feature type="transmembrane region" description="Helical" evidence="2">
    <location>
        <begin position="210"/>
        <end position="228"/>
    </location>
</feature>
<evidence type="ECO:0000313" key="4">
    <source>
        <dbReference type="Proteomes" id="UP000660668"/>
    </source>
</evidence>
<keyword evidence="2" id="KW-0812">Transmembrane</keyword>
<feature type="transmembrane region" description="Helical" evidence="2">
    <location>
        <begin position="27"/>
        <end position="45"/>
    </location>
</feature>
<keyword evidence="2" id="KW-1133">Transmembrane helix</keyword>
<evidence type="ECO:0000313" key="3">
    <source>
        <dbReference type="EMBL" id="MBF4767109.1"/>
    </source>
</evidence>
<accession>A0A930VGI3</accession>
<dbReference type="EMBL" id="JADKPO010000005">
    <property type="protein sequence ID" value="MBF4767109.1"/>
    <property type="molecule type" value="Genomic_DNA"/>
</dbReference>
<evidence type="ECO:0008006" key="5">
    <source>
        <dbReference type="Google" id="ProtNLM"/>
    </source>
</evidence>
<keyword evidence="2" id="KW-0472">Membrane</keyword>
<name>A0A930VGI3_9ACTN</name>
<feature type="transmembrane region" description="Helical" evidence="2">
    <location>
        <begin position="154"/>
        <end position="171"/>
    </location>
</feature>
<reference evidence="3" key="1">
    <citation type="submission" date="2020-11" db="EMBL/GenBank/DDBJ databases">
        <title>Nocardioides cynanchi sp. nov., isolated from soil of rhizosphere of Cynanchum wilfordii.</title>
        <authorList>
            <person name="Lee J.-S."/>
            <person name="Suh M.K."/>
            <person name="Kim J.-S."/>
        </authorList>
    </citation>
    <scope>NUCLEOTIDE SEQUENCE</scope>
    <source>
        <strain evidence="3">KCTC 19276</strain>
    </source>
</reference>
<sequence>MDHPDHTNHPDHTSHIDRADTKTPRRVSRATGAAGLVFLVLVFLSQNPPFYTGAGNGTVLHWVQAHPTALYVEGARTAYMMILMVGFLAALVWRIGLRGPVRSGVWALLGASLAIDMVWSGVYYAVAYAGRHDIGDSGVLALAYLTEQLTFTDGLLWGIAVFVICVAGLRGRSLPAPIAWLGIVTGVVKLAGPAVQVALSHTSEGLTGPLGTVLLVFWMLAASLTLLIRPGNPRAAVEEEQTRQDASANPTR</sequence>
<dbReference type="Proteomes" id="UP000660668">
    <property type="component" value="Unassembled WGS sequence"/>
</dbReference>
<proteinExistence type="predicted"/>
<dbReference type="AlphaFoldDB" id="A0A930VGI3"/>
<feature type="region of interest" description="Disordered" evidence="1">
    <location>
        <begin position="1"/>
        <end position="24"/>
    </location>
</feature>
<organism evidence="3 4">
    <name type="scientific">Nocardioides agariphilus</name>
    <dbReference type="NCBI Taxonomy" id="433664"/>
    <lineage>
        <taxon>Bacteria</taxon>
        <taxon>Bacillati</taxon>
        <taxon>Actinomycetota</taxon>
        <taxon>Actinomycetes</taxon>
        <taxon>Propionibacteriales</taxon>
        <taxon>Nocardioidaceae</taxon>
        <taxon>Nocardioides</taxon>
    </lineage>
</organism>
<evidence type="ECO:0000256" key="2">
    <source>
        <dbReference type="SAM" id="Phobius"/>
    </source>
</evidence>
<dbReference type="RefSeq" id="WP_194695269.1">
    <property type="nucleotide sequence ID" value="NZ_JADKPO010000005.1"/>
</dbReference>
<keyword evidence="4" id="KW-1185">Reference proteome</keyword>